<evidence type="ECO:0000313" key="1">
    <source>
        <dbReference type="EMBL" id="KAJ3501358.1"/>
    </source>
</evidence>
<organism evidence="1 2">
    <name type="scientific">Fusarium decemcellulare</name>
    <dbReference type="NCBI Taxonomy" id="57161"/>
    <lineage>
        <taxon>Eukaryota</taxon>
        <taxon>Fungi</taxon>
        <taxon>Dikarya</taxon>
        <taxon>Ascomycota</taxon>
        <taxon>Pezizomycotina</taxon>
        <taxon>Sordariomycetes</taxon>
        <taxon>Hypocreomycetidae</taxon>
        <taxon>Hypocreales</taxon>
        <taxon>Nectriaceae</taxon>
        <taxon>Fusarium</taxon>
        <taxon>Fusarium decemcellulare species complex</taxon>
    </lineage>
</organism>
<keyword evidence="2" id="KW-1185">Reference proteome</keyword>
<evidence type="ECO:0000313" key="2">
    <source>
        <dbReference type="Proteomes" id="UP001148629"/>
    </source>
</evidence>
<dbReference type="Proteomes" id="UP001148629">
    <property type="component" value="Unassembled WGS sequence"/>
</dbReference>
<proteinExistence type="predicted"/>
<protein>
    <submittedName>
        <fullName evidence="1">Uncharacterized protein</fullName>
    </submittedName>
</protein>
<sequence>MIPLASRSTRLPRHVARLQWLRRPLLARQAFTTSVVRQHDTRDDSEKVNLSTPKSTPDLKDGINKLDQDTQSRQTSKEKGKASRLAALKKRNRGPDTGNVEGKSTEDTRRYILGQSADKPIRARFAPSPTGYLHLGSLRTALFNNLVAKASEGGEFILRIEDTDQASMPGSYLLESRNMI</sequence>
<accession>A0ACC1R8S9</accession>
<dbReference type="EMBL" id="JANRMS010005660">
    <property type="protein sequence ID" value="KAJ3501358.1"/>
    <property type="molecule type" value="Genomic_DNA"/>
</dbReference>
<gene>
    <name evidence="1" type="ORF">NM208_g16953</name>
</gene>
<comment type="caution">
    <text evidence="1">The sequence shown here is derived from an EMBL/GenBank/DDBJ whole genome shotgun (WGS) entry which is preliminary data.</text>
</comment>
<reference evidence="1" key="1">
    <citation type="submission" date="2022-08" db="EMBL/GenBank/DDBJ databases">
        <title>Genome Sequence of Fusarium decemcellulare.</title>
        <authorList>
            <person name="Buettner E."/>
        </authorList>
    </citation>
    <scope>NUCLEOTIDE SEQUENCE</scope>
    <source>
        <strain evidence="1">Babe19</strain>
    </source>
</reference>
<name>A0ACC1R8S9_9HYPO</name>